<dbReference type="EMBL" id="MU250537">
    <property type="protein sequence ID" value="KAG7445464.1"/>
    <property type="molecule type" value="Genomic_DNA"/>
</dbReference>
<dbReference type="OrthoDB" id="3365698at2759"/>
<proteinExistence type="predicted"/>
<evidence type="ECO:0000259" key="1">
    <source>
        <dbReference type="PROSITE" id="PS50181"/>
    </source>
</evidence>
<organism evidence="2 3">
    <name type="scientific">Guyanagaster necrorhizus</name>
    <dbReference type="NCBI Taxonomy" id="856835"/>
    <lineage>
        <taxon>Eukaryota</taxon>
        <taxon>Fungi</taxon>
        <taxon>Dikarya</taxon>
        <taxon>Basidiomycota</taxon>
        <taxon>Agaricomycotina</taxon>
        <taxon>Agaricomycetes</taxon>
        <taxon>Agaricomycetidae</taxon>
        <taxon>Agaricales</taxon>
        <taxon>Marasmiineae</taxon>
        <taxon>Physalacriaceae</taxon>
        <taxon>Guyanagaster</taxon>
    </lineage>
</organism>
<reference evidence="2" key="1">
    <citation type="submission" date="2020-11" db="EMBL/GenBank/DDBJ databases">
        <title>Adaptations for nitrogen fixation in a non-lichenized fungal sporocarp promotes dispersal by wood-feeding termites.</title>
        <authorList>
            <consortium name="DOE Joint Genome Institute"/>
            <person name="Koch R.A."/>
            <person name="Yoon G."/>
            <person name="Arayal U."/>
            <person name="Lail K."/>
            <person name="Amirebrahimi M."/>
            <person name="Labutti K."/>
            <person name="Lipzen A."/>
            <person name="Riley R."/>
            <person name="Barry K."/>
            <person name="Henrissat B."/>
            <person name="Grigoriev I.V."/>
            <person name="Herr J.R."/>
            <person name="Aime M.C."/>
        </authorList>
    </citation>
    <scope>NUCLEOTIDE SEQUENCE</scope>
    <source>
        <strain evidence="2">MCA 3950</strain>
    </source>
</reference>
<dbReference type="InterPro" id="IPR036047">
    <property type="entry name" value="F-box-like_dom_sf"/>
</dbReference>
<dbReference type="PROSITE" id="PS50181">
    <property type="entry name" value="FBOX"/>
    <property type="match status" value="1"/>
</dbReference>
<feature type="domain" description="F-box" evidence="1">
    <location>
        <begin position="87"/>
        <end position="140"/>
    </location>
</feature>
<evidence type="ECO:0000313" key="3">
    <source>
        <dbReference type="Proteomes" id="UP000812287"/>
    </source>
</evidence>
<keyword evidence="3" id="KW-1185">Reference proteome</keyword>
<name>A0A9P7VRA7_9AGAR</name>
<protein>
    <recommendedName>
        <fullName evidence="1">F-box domain-containing protein</fullName>
    </recommendedName>
</protein>
<dbReference type="InterPro" id="IPR001810">
    <property type="entry name" value="F-box_dom"/>
</dbReference>
<evidence type="ECO:0000313" key="2">
    <source>
        <dbReference type="EMBL" id="KAG7445464.1"/>
    </source>
</evidence>
<accession>A0A9P7VRA7</accession>
<gene>
    <name evidence="2" type="ORF">BT62DRAFT_933282</name>
</gene>
<comment type="caution">
    <text evidence="2">The sequence shown here is derived from an EMBL/GenBank/DDBJ whole genome shotgun (WGS) entry which is preliminary data.</text>
</comment>
<dbReference type="AlphaFoldDB" id="A0A9P7VRA7"/>
<dbReference type="Proteomes" id="UP000812287">
    <property type="component" value="Unassembled WGS sequence"/>
</dbReference>
<dbReference type="GeneID" id="66108821"/>
<sequence>MPFTTCPSHRLPRPFDGDPYYLPTYSILGLLRSGRSLFDFDNIALARIRQDIHKSESHVTAFDLAIRGLQKHRNRVNHNLRMYHSLFAVIRRLPLDVLLHIFQLLPVDTIDPNCSPWTLGIICHSWRSVYLSVSTLWSRIFIDIRAGAELRPQSVSMLHTSRSRSRYLTTISPPRSLHSYSPY</sequence>
<dbReference type="SUPFAM" id="SSF81383">
    <property type="entry name" value="F-box domain"/>
    <property type="match status" value="1"/>
</dbReference>
<dbReference type="RefSeq" id="XP_043038964.1">
    <property type="nucleotide sequence ID" value="XM_043186524.1"/>
</dbReference>